<evidence type="ECO:0000256" key="1">
    <source>
        <dbReference type="SAM" id="MobiDB-lite"/>
    </source>
</evidence>
<proteinExistence type="predicted"/>
<gene>
    <name evidence="2" type="ORF">NDU88_003127</name>
</gene>
<evidence type="ECO:0000313" key="3">
    <source>
        <dbReference type="Proteomes" id="UP001066276"/>
    </source>
</evidence>
<dbReference type="Proteomes" id="UP001066276">
    <property type="component" value="Chromosome 3_1"/>
</dbReference>
<name>A0AAV7UD48_PLEWA</name>
<evidence type="ECO:0000313" key="2">
    <source>
        <dbReference type="EMBL" id="KAJ1186345.1"/>
    </source>
</evidence>
<reference evidence="2" key="1">
    <citation type="journal article" date="2022" name="bioRxiv">
        <title>Sequencing and chromosome-scale assembly of the giantPleurodeles waltlgenome.</title>
        <authorList>
            <person name="Brown T."/>
            <person name="Elewa A."/>
            <person name="Iarovenko S."/>
            <person name="Subramanian E."/>
            <person name="Araus A.J."/>
            <person name="Petzold A."/>
            <person name="Susuki M."/>
            <person name="Suzuki K.-i.T."/>
            <person name="Hayashi T."/>
            <person name="Toyoda A."/>
            <person name="Oliveira C."/>
            <person name="Osipova E."/>
            <person name="Leigh N.D."/>
            <person name="Simon A."/>
            <person name="Yun M.H."/>
        </authorList>
    </citation>
    <scope>NUCLEOTIDE SEQUENCE</scope>
    <source>
        <strain evidence="2">20211129_DDA</strain>
        <tissue evidence="2">Liver</tissue>
    </source>
</reference>
<feature type="region of interest" description="Disordered" evidence="1">
    <location>
        <begin position="67"/>
        <end position="108"/>
    </location>
</feature>
<feature type="compositionally biased region" description="Polar residues" evidence="1">
    <location>
        <begin position="1"/>
        <end position="10"/>
    </location>
</feature>
<sequence>MPRSKQPSHSTPREGAPTHDTESPGDSHSVGAARLGEGPAAGSVDASFFSARCLCSGRAGALGLFSGDGFTKFQAPGSSGDNKPQAVTHMSEDDRELMGSGGAEDREK</sequence>
<keyword evidence="3" id="KW-1185">Reference proteome</keyword>
<dbReference type="AlphaFoldDB" id="A0AAV7UD48"/>
<organism evidence="2 3">
    <name type="scientific">Pleurodeles waltl</name>
    <name type="common">Iberian ribbed newt</name>
    <dbReference type="NCBI Taxonomy" id="8319"/>
    <lineage>
        <taxon>Eukaryota</taxon>
        <taxon>Metazoa</taxon>
        <taxon>Chordata</taxon>
        <taxon>Craniata</taxon>
        <taxon>Vertebrata</taxon>
        <taxon>Euteleostomi</taxon>
        <taxon>Amphibia</taxon>
        <taxon>Batrachia</taxon>
        <taxon>Caudata</taxon>
        <taxon>Salamandroidea</taxon>
        <taxon>Salamandridae</taxon>
        <taxon>Pleurodelinae</taxon>
        <taxon>Pleurodeles</taxon>
    </lineage>
</organism>
<protein>
    <submittedName>
        <fullName evidence="2">Uncharacterized protein</fullName>
    </submittedName>
</protein>
<feature type="region of interest" description="Disordered" evidence="1">
    <location>
        <begin position="1"/>
        <end position="42"/>
    </location>
</feature>
<dbReference type="EMBL" id="JANPWB010000005">
    <property type="protein sequence ID" value="KAJ1186345.1"/>
    <property type="molecule type" value="Genomic_DNA"/>
</dbReference>
<comment type="caution">
    <text evidence="2">The sequence shown here is derived from an EMBL/GenBank/DDBJ whole genome shotgun (WGS) entry which is preliminary data.</text>
</comment>
<accession>A0AAV7UD48</accession>